<dbReference type="AlphaFoldDB" id="A0A397W797"/>
<dbReference type="EMBL" id="QKWP01000010">
    <property type="protein sequence ID" value="RIB30575.1"/>
    <property type="molecule type" value="Genomic_DNA"/>
</dbReference>
<reference evidence="2 3" key="1">
    <citation type="submission" date="2018-06" db="EMBL/GenBank/DDBJ databases">
        <title>Comparative genomics reveals the genomic features of Rhizophagus irregularis, R. cerebriforme, R. diaphanum and Gigaspora rosea, and their symbiotic lifestyle signature.</title>
        <authorList>
            <person name="Morin E."/>
            <person name="San Clemente H."/>
            <person name="Chen E.C.H."/>
            <person name="De La Providencia I."/>
            <person name="Hainaut M."/>
            <person name="Kuo A."/>
            <person name="Kohler A."/>
            <person name="Murat C."/>
            <person name="Tang N."/>
            <person name="Roy S."/>
            <person name="Loubradou J."/>
            <person name="Henrissat B."/>
            <person name="Grigoriev I.V."/>
            <person name="Corradi N."/>
            <person name="Roux C."/>
            <person name="Martin F.M."/>
        </authorList>
    </citation>
    <scope>NUCLEOTIDE SEQUENCE [LARGE SCALE GENOMIC DNA]</scope>
    <source>
        <strain evidence="2 3">DAOM 194757</strain>
    </source>
</reference>
<comment type="caution">
    <text evidence="2">The sequence shown here is derived from an EMBL/GenBank/DDBJ whole genome shotgun (WGS) entry which is preliminary data.</text>
</comment>
<feature type="compositionally biased region" description="Polar residues" evidence="1">
    <location>
        <begin position="29"/>
        <end position="74"/>
    </location>
</feature>
<organism evidence="2 3">
    <name type="scientific">Gigaspora rosea</name>
    <dbReference type="NCBI Taxonomy" id="44941"/>
    <lineage>
        <taxon>Eukaryota</taxon>
        <taxon>Fungi</taxon>
        <taxon>Fungi incertae sedis</taxon>
        <taxon>Mucoromycota</taxon>
        <taxon>Glomeromycotina</taxon>
        <taxon>Glomeromycetes</taxon>
        <taxon>Diversisporales</taxon>
        <taxon>Gigasporaceae</taxon>
        <taxon>Gigaspora</taxon>
    </lineage>
</organism>
<keyword evidence="3" id="KW-1185">Reference proteome</keyword>
<feature type="region of interest" description="Disordered" evidence="1">
    <location>
        <begin position="27"/>
        <end position="85"/>
    </location>
</feature>
<evidence type="ECO:0000313" key="2">
    <source>
        <dbReference type="EMBL" id="RIB30575.1"/>
    </source>
</evidence>
<sequence>MTKEFTANKKDPRRKLWKAYYKMIKEPTMKQQMNSPYNSKATTSKNGNSNNDDSCSKYDNTNGNLKCDDTNNGSKDFEDLASDYN</sequence>
<evidence type="ECO:0000313" key="3">
    <source>
        <dbReference type="Proteomes" id="UP000266673"/>
    </source>
</evidence>
<name>A0A397W797_9GLOM</name>
<evidence type="ECO:0000256" key="1">
    <source>
        <dbReference type="SAM" id="MobiDB-lite"/>
    </source>
</evidence>
<proteinExistence type="predicted"/>
<dbReference type="Proteomes" id="UP000266673">
    <property type="component" value="Unassembled WGS sequence"/>
</dbReference>
<gene>
    <name evidence="2" type="ORF">C2G38_2152334</name>
</gene>
<protein>
    <submittedName>
        <fullName evidence="2">Uncharacterized protein</fullName>
    </submittedName>
</protein>
<accession>A0A397W797</accession>